<proteinExistence type="predicted"/>
<accession>A0A426TQF6</accession>
<protein>
    <submittedName>
        <fullName evidence="7">Glutamate synthase subunit beta</fullName>
    </submittedName>
</protein>
<dbReference type="GO" id="GO:0006537">
    <property type="term" value="P:glutamate biosynthetic process"/>
    <property type="evidence" value="ECO:0007669"/>
    <property type="project" value="UniProtKB-KW"/>
</dbReference>
<dbReference type="InterPro" id="IPR017896">
    <property type="entry name" value="4Fe4S_Fe-S-bd"/>
</dbReference>
<dbReference type="PANTHER" id="PTHR43100">
    <property type="entry name" value="GLUTAMATE SYNTHASE [NADPH] SMALL CHAIN"/>
    <property type="match status" value="1"/>
</dbReference>
<dbReference type="InterPro" id="IPR023753">
    <property type="entry name" value="FAD/NAD-binding_dom"/>
</dbReference>
<dbReference type="SUPFAM" id="SSF46548">
    <property type="entry name" value="alpha-helical ferredoxin"/>
    <property type="match status" value="1"/>
</dbReference>
<evidence type="ECO:0000256" key="4">
    <source>
        <dbReference type="ARBA" id="ARBA00029440"/>
    </source>
</evidence>
<dbReference type="SUPFAM" id="SSF51971">
    <property type="entry name" value="Nucleotide-binding domain"/>
    <property type="match status" value="2"/>
</dbReference>
<evidence type="ECO:0000256" key="5">
    <source>
        <dbReference type="SAM" id="MobiDB-lite"/>
    </source>
</evidence>
<dbReference type="InterPro" id="IPR036188">
    <property type="entry name" value="FAD/NAD-bd_sf"/>
</dbReference>
<dbReference type="Pfam" id="PF07992">
    <property type="entry name" value="Pyr_redox_2"/>
    <property type="match status" value="1"/>
</dbReference>
<dbReference type="PRINTS" id="PR00419">
    <property type="entry name" value="ADXRDTASE"/>
</dbReference>
<keyword evidence="3" id="KW-0314">Glutamate biosynthesis</keyword>
<evidence type="ECO:0000256" key="3">
    <source>
        <dbReference type="ARBA" id="ARBA00023164"/>
    </source>
</evidence>
<dbReference type="InterPro" id="IPR009051">
    <property type="entry name" value="Helical_ferredxn"/>
</dbReference>
<name>A0A426TQF6_9CHLR</name>
<evidence type="ECO:0000313" key="8">
    <source>
        <dbReference type="Proteomes" id="UP000280307"/>
    </source>
</evidence>
<dbReference type="NCBIfam" id="TIGR01317">
    <property type="entry name" value="GOGAT_sm_gam"/>
    <property type="match status" value="1"/>
</dbReference>
<dbReference type="Proteomes" id="UP000280307">
    <property type="component" value="Unassembled WGS sequence"/>
</dbReference>
<dbReference type="PANTHER" id="PTHR43100:SF1">
    <property type="entry name" value="GLUTAMATE SYNTHASE [NADPH] SMALL CHAIN"/>
    <property type="match status" value="1"/>
</dbReference>
<evidence type="ECO:0000259" key="6">
    <source>
        <dbReference type="PROSITE" id="PS51379"/>
    </source>
</evidence>
<sequence>MGQIEGFLKFRRQDLQGRPVAERLLDFHEVYEALPEDAVVEQGARCMDCGIPYCHVACPLGNFIPFWNDRVAESDWRQALEQMHRDNNFPEFTGQVCPALCEGSCSLSLGFEPVAIRLIERQIIEHGFAQGWVVPEPPQTLTGKRVAVVGSGPSGLAAAQQLRRMGHEVTVFERDERVGGLLRFGIPDFKLEKQVIDRRLAQLEAEGITFVTNTHVGVTLPAEELCADFDALLLTGGAQQPRDLKVPGRDLAGVHFAMDYLSQQNRRCAGETLDPAVALDAKGRHVLVLGGGDTGADCVGTALRQGAASVTSFELMPQPPAERAADNPWPEWPRVQRKSSSHEEGGERIYSVLTRRIIGDETGRVSAVAAVQVDWQRNEHGQWQMTEVDDSAFTQPCDLVLLALGFSGPVRSGMIEQLGVELGANGAVATDTNKMTSRRGVFAAGDMSRGQSLVVWAIAEGRAAAEGINSYLDMVRGNFTVCAT</sequence>
<dbReference type="Pfam" id="PF14691">
    <property type="entry name" value="Fer4_20"/>
    <property type="match status" value="1"/>
</dbReference>
<organism evidence="7 8">
    <name type="scientific">Candidatus Viridilinea halotolerans</name>
    <dbReference type="NCBI Taxonomy" id="2491704"/>
    <lineage>
        <taxon>Bacteria</taxon>
        <taxon>Bacillati</taxon>
        <taxon>Chloroflexota</taxon>
        <taxon>Chloroflexia</taxon>
        <taxon>Chloroflexales</taxon>
        <taxon>Chloroflexineae</taxon>
        <taxon>Oscillochloridaceae</taxon>
        <taxon>Candidatus Viridilinea</taxon>
    </lineage>
</organism>
<reference evidence="7 8" key="1">
    <citation type="submission" date="2018-12" db="EMBL/GenBank/DDBJ databases">
        <title>Genome Sequence of Candidatus Viridilinea halotolerans isolated from saline sulfide-rich spring.</title>
        <authorList>
            <person name="Grouzdev D.S."/>
            <person name="Burganskaya E.I."/>
            <person name="Krutkina M.S."/>
            <person name="Sukhacheva M.V."/>
            <person name="Gorlenko V.M."/>
        </authorList>
    </citation>
    <scope>NUCLEOTIDE SEQUENCE [LARGE SCALE GENOMIC DNA]</scope>
    <source>
        <strain evidence="7">Chok-6</strain>
    </source>
</reference>
<dbReference type="AlphaFoldDB" id="A0A426TQF6"/>
<dbReference type="InterPro" id="IPR006005">
    <property type="entry name" value="Glut_synth_ssu1"/>
</dbReference>
<feature type="domain" description="4Fe-4S ferredoxin-type" evidence="6">
    <location>
        <begin position="36"/>
        <end position="69"/>
    </location>
</feature>
<keyword evidence="1" id="KW-0028">Amino-acid biosynthesis</keyword>
<dbReference type="GO" id="GO:0051536">
    <property type="term" value="F:iron-sulfur cluster binding"/>
    <property type="evidence" value="ECO:0007669"/>
    <property type="project" value="InterPro"/>
</dbReference>
<dbReference type="Gene3D" id="3.50.50.60">
    <property type="entry name" value="FAD/NAD(P)-binding domain"/>
    <property type="match status" value="2"/>
</dbReference>
<evidence type="ECO:0000313" key="7">
    <source>
        <dbReference type="EMBL" id="RRR65481.1"/>
    </source>
</evidence>
<dbReference type="InterPro" id="IPR051394">
    <property type="entry name" value="Glutamate_Synthase"/>
</dbReference>
<evidence type="ECO:0000256" key="1">
    <source>
        <dbReference type="ARBA" id="ARBA00022605"/>
    </source>
</evidence>
<dbReference type="Gene3D" id="1.10.1060.10">
    <property type="entry name" value="Alpha-helical ferredoxin"/>
    <property type="match status" value="1"/>
</dbReference>
<dbReference type="GO" id="GO:0016639">
    <property type="term" value="F:oxidoreductase activity, acting on the CH-NH2 group of donors, NAD or NADP as acceptor"/>
    <property type="evidence" value="ECO:0007669"/>
    <property type="project" value="InterPro"/>
</dbReference>
<comment type="pathway">
    <text evidence="4">Amino-acid biosynthesis.</text>
</comment>
<dbReference type="EMBL" id="RSAS01000947">
    <property type="protein sequence ID" value="RRR65481.1"/>
    <property type="molecule type" value="Genomic_DNA"/>
</dbReference>
<dbReference type="PROSITE" id="PS51379">
    <property type="entry name" value="4FE4S_FER_2"/>
    <property type="match status" value="1"/>
</dbReference>
<dbReference type="InterPro" id="IPR028261">
    <property type="entry name" value="DPD_II"/>
</dbReference>
<comment type="caution">
    <text evidence="7">The sequence shown here is derived from an EMBL/GenBank/DDBJ whole genome shotgun (WGS) entry which is preliminary data.</text>
</comment>
<feature type="region of interest" description="Disordered" evidence="5">
    <location>
        <begin position="319"/>
        <end position="345"/>
    </location>
</feature>
<evidence type="ECO:0000256" key="2">
    <source>
        <dbReference type="ARBA" id="ARBA00023002"/>
    </source>
</evidence>
<keyword evidence="2" id="KW-0560">Oxidoreductase</keyword>
<gene>
    <name evidence="7" type="ORF">EI684_23000</name>
</gene>